<feature type="region of interest" description="Disordered" evidence="1">
    <location>
        <begin position="1"/>
        <end position="61"/>
    </location>
</feature>
<keyword evidence="4" id="KW-1185">Reference proteome</keyword>
<accession>A0A085MM95</accession>
<organism evidence="2 4">
    <name type="scientific">Trichuris suis</name>
    <name type="common">pig whipworm</name>
    <dbReference type="NCBI Taxonomy" id="68888"/>
    <lineage>
        <taxon>Eukaryota</taxon>
        <taxon>Metazoa</taxon>
        <taxon>Ecdysozoa</taxon>
        <taxon>Nematoda</taxon>
        <taxon>Enoplea</taxon>
        <taxon>Dorylaimia</taxon>
        <taxon>Trichinellida</taxon>
        <taxon>Trichuridae</taxon>
        <taxon>Trichuris</taxon>
    </lineage>
</organism>
<dbReference type="Proteomes" id="UP000030758">
    <property type="component" value="Unassembled WGS sequence"/>
</dbReference>
<feature type="compositionally biased region" description="Basic residues" evidence="1">
    <location>
        <begin position="1"/>
        <end position="13"/>
    </location>
</feature>
<evidence type="ECO:0000256" key="1">
    <source>
        <dbReference type="SAM" id="MobiDB-lite"/>
    </source>
</evidence>
<evidence type="ECO:0000313" key="3">
    <source>
        <dbReference type="EMBL" id="KFD60170.1"/>
    </source>
</evidence>
<proteinExistence type="predicted"/>
<feature type="compositionally biased region" description="Polar residues" evidence="1">
    <location>
        <begin position="27"/>
        <end position="50"/>
    </location>
</feature>
<gene>
    <name evidence="2" type="ORF">M513_00567</name>
    <name evidence="3" type="ORF">M514_00567</name>
</gene>
<dbReference type="AlphaFoldDB" id="A0A085MM95"/>
<dbReference type="EMBL" id="KL367689">
    <property type="protein sequence ID" value="KFD60170.1"/>
    <property type="molecule type" value="Genomic_DNA"/>
</dbReference>
<sequence length="113" mass="12118">MKTNFRSHPKAKHQNNNFSEALGSFHEPSSAQASVGHQPSQASGKSSYAGQPTWHLSGRKFDPSRLPAHGWIGFGATTLEAVLGGGATYNEIKSHIQLSQVKVEQVKFTTSAG</sequence>
<reference evidence="2 4" key="1">
    <citation type="journal article" date="2014" name="Nat. Genet.">
        <title>Genome and transcriptome of the porcine whipworm Trichuris suis.</title>
        <authorList>
            <person name="Jex A.R."/>
            <person name="Nejsum P."/>
            <person name="Schwarz E.M."/>
            <person name="Hu L."/>
            <person name="Young N.D."/>
            <person name="Hall R.S."/>
            <person name="Korhonen P.K."/>
            <person name="Liao S."/>
            <person name="Thamsborg S."/>
            <person name="Xia J."/>
            <person name="Xu P."/>
            <person name="Wang S."/>
            <person name="Scheerlinck J.P."/>
            <person name="Hofmann A."/>
            <person name="Sternberg P.W."/>
            <person name="Wang J."/>
            <person name="Gasser R.B."/>
        </authorList>
    </citation>
    <scope>NUCLEOTIDE SEQUENCE [LARGE SCALE GENOMIC DNA]</scope>
    <source>
        <strain evidence="3">DCEP-RM93F</strain>
        <strain evidence="2">DCEP-RM93M</strain>
    </source>
</reference>
<protein>
    <submittedName>
        <fullName evidence="2">Uncharacterized protein</fullName>
    </submittedName>
</protein>
<evidence type="ECO:0000313" key="2">
    <source>
        <dbReference type="EMBL" id="KFD58341.1"/>
    </source>
</evidence>
<evidence type="ECO:0000313" key="4">
    <source>
        <dbReference type="Proteomes" id="UP000030764"/>
    </source>
</evidence>
<name>A0A085MM95_9BILA</name>
<dbReference type="Proteomes" id="UP000030764">
    <property type="component" value="Unassembled WGS sequence"/>
</dbReference>
<dbReference type="EMBL" id="KL363184">
    <property type="protein sequence ID" value="KFD58341.1"/>
    <property type="molecule type" value="Genomic_DNA"/>
</dbReference>